<comment type="caution">
    <text evidence="2">The sequence shown here is derived from an EMBL/GenBank/DDBJ whole genome shotgun (WGS) entry which is preliminary data.</text>
</comment>
<evidence type="ECO:0000256" key="1">
    <source>
        <dbReference type="SAM" id="Phobius"/>
    </source>
</evidence>
<dbReference type="Proteomes" id="UP001597145">
    <property type="component" value="Unassembled WGS sequence"/>
</dbReference>
<accession>A0ABW4FRH6</accession>
<protein>
    <submittedName>
        <fullName evidence="2">Uncharacterized protein</fullName>
    </submittedName>
</protein>
<name>A0ABW4FRH6_9PSEU</name>
<proteinExistence type="predicted"/>
<keyword evidence="1" id="KW-0812">Transmembrane</keyword>
<evidence type="ECO:0000313" key="2">
    <source>
        <dbReference type="EMBL" id="MFD1532576.1"/>
    </source>
</evidence>
<sequence length="76" mass="8281">MRRPVQTVGLVLVLMGISGTIDHLFLQPILGPFLNAFNRYVFPSVEVLSGYELYANLMVAVIGVVVIVVAERVPAP</sequence>
<gene>
    <name evidence="2" type="ORF">ACFSCY_24420</name>
</gene>
<dbReference type="EMBL" id="JBHUCP010000018">
    <property type="protein sequence ID" value="MFD1532576.1"/>
    <property type="molecule type" value="Genomic_DNA"/>
</dbReference>
<keyword evidence="3" id="KW-1185">Reference proteome</keyword>
<evidence type="ECO:0000313" key="3">
    <source>
        <dbReference type="Proteomes" id="UP001597145"/>
    </source>
</evidence>
<keyword evidence="1" id="KW-1133">Transmembrane helix</keyword>
<organism evidence="2 3">
    <name type="scientific">Pseudonocardia aurantiaca</name>
    <dbReference type="NCBI Taxonomy" id="75290"/>
    <lineage>
        <taxon>Bacteria</taxon>
        <taxon>Bacillati</taxon>
        <taxon>Actinomycetota</taxon>
        <taxon>Actinomycetes</taxon>
        <taxon>Pseudonocardiales</taxon>
        <taxon>Pseudonocardiaceae</taxon>
        <taxon>Pseudonocardia</taxon>
    </lineage>
</organism>
<feature type="transmembrane region" description="Helical" evidence="1">
    <location>
        <begin position="7"/>
        <end position="33"/>
    </location>
</feature>
<reference evidence="3" key="1">
    <citation type="journal article" date="2019" name="Int. J. Syst. Evol. Microbiol.">
        <title>The Global Catalogue of Microorganisms (GCM) 10K type strain sequencing project: providing services to taxonomists for standard genome sequencing and annotation.</title>
        <authorList>
            <consortium name="The Broad Institute Genomics Platform"/>
            <consortium name="The Broad Institute Genome Sequencing Center for Infectious Disease"/>
            <person name="Wu L."/>
            <person name="Ma J."/>
        </authorList>
    </citation>
    <scope>NUCLEOTIDE SEQUENCE [LARGE SCALE GENOMIC DNA]</scope>
    <source>
        <strain evidence="3">JCM 12165</strain>
    </source>
</reference>
<keyword evidence="1" id="KW-0472">Membrane</keyword>
<dbReference type="RefSeq" id="WP_343986121.1">
    <property type="nucleotide sequence ID" value="NZ_BAAAJG010000027.1"/>
</dbReference>
<feature type="transmembrane region" description="Helical" evidence="1">
    <location>
        <begin position="53"/>
        <end position="70"/>
    </location>
</feature>